<feature type="domain" description="Anti-proliferative protein" evidence="12">
    <location>
        <begin position="13"/>
        <end position="118"/>
    </location>
</feature>
<dbReference type="Pfam" id="PF07742">
    <property type="entry name" value="BTG"/>
    <property type="match status" value="1"/>
</dbReference>
<dbReference type="PRINTS" id="PR00310">
    <property type="entry name" value="ANTIPRLFBTG1"/>
</dbReference>
<comment type="subcellular location">
    <subcellularLocation>
        <location evidence="1">Mitochondrion</location>
    </subcellularLocation>
</comment>
<evidence type="ECO:0000256" key="5">
    <source>
        <dbReference type="ARBA" id="ARBA00022967"/>
    </source>
</evidence>
<evidence type="ECO:0000256" key="7">
    <source>
        <dbReference type="ARBA" id="ARBA00023075"/>
    </source>
</evidence>
<keyword evidence="14" id="KW-1185">Reference proteome</keyword>
<evidence type="ECO:0000313" key="13">
    <source>
        <dbReference type="EMBL" id="GJJ09596.1"/>
    </source>
</evidence>
<dbReference type="Gene3D" id="3.90.640.90">
    <property type="entry name" value="Anti-proliferative protein, N-terminal domain"/>
    <property type="match status" value="1"/>
</dbReference>
<evidence type="ECO:0000259" key="11">
    <source>
        <dbReference type="Pfam" id="PF00329"/>
    </source>
</evidence>
<evidence type="ECO:0000256" key="2">
    <source>
        <dbReference type="ARBA" id="ARBA00007569"/>
    </source>
</evidence>
<dbReference type="PROSITE" id="PS00542">
    <property type="entry name" value="COMPLEX1_30K"/>
    <property type="match status" value="1"/>
</dbReference>
<dbReference type="AlphaFoldDB" id="A0AAV5A9A0"/>
<name>A0AAV5A9A0_9AGAM</name>
<dbReference type="InterPro" id="IPR001268">
    <property type="entry name" value="NADH_UbQ_OxRdtase_30kDa_su"/>
</dbReference>
<protein>
    <recommendedName>
        <fullName evidence="15">NADH dehydrogenase [ubiquinone] iron-sulfur protein 3, mitochondrial</fullName>
    </recommendedName>
</protein>
<keyword evidence="6 9" id="KW-0520">NAD</keyword>
<dbReference type="GO" id="GO:0016651">
    <property type="term" value="F:oxidoreductase activity, acting on NAD(P)H"/>
    <property type="evidence" value="ECO:0007669"/>
    <property type="project" value="InterPro"/>
</dbReference>
<proteinExistence type="inferred from homology"/>
<comment type="similarity">
    <text evidence="3">Belongs to the BTG family.</text>
</comment>
<keyword evidence="4 9" id="KW-0813">Transport</keyword>
<dbReference type="InterPro" id="IPR002087">
    <property type="entry name" value="Anti_prolifrtn"/>
</dbReference>
<feature type="compositionally biased region" description="Pro residues" evidence="10">
    <location>
        <begin position="632"/>
        <end position="644"/>
    </location>
</feature>
<dbReference type="InterPro" id="IPR037232">
    <property type="entry name" value="NADH_quin_OxRdtase_su_C/D-like"/>
</dbReference>
<evidence type="ECO:0000256" key="3">
    <source>
        <dbReference type="ARBA" id="ARBA00007989"/>
    </source>
</evidence>
<feature type="domain" description="NADH:ubiquinone oxidoreductase 30kDa subunit" evidence="11">
    <location>
        <begin position="463"/>
        <end position="583"/>
    </location>
</feature>
<organism evidence="13 14">
    <name type="scientific">Clathrus columnatus</name>
    <dbReference type="NCBI Taxonomy" id="1419009"/>
    <lineage>
        <taxon>Eukaryota</taxon>
        <taxon>Fungi</taxon>
        <taxon>Dikarya</taxon>
        <taxon>Basidiomycota</taxon>
        <taxon>Agaricomycotina</taxon>
        <taxon>Agaricomycetes</taxon>
        <taxon>Phallomycetidae</taxon>
        <taxon>Phallales</taxon>
        <taxon>Clathraceae</taxon>
        <taxon>Clathrus</taxon>
    </lineage>
</organism>
<dbReference type="Proteomes" id="UP001050691">
    <property type="component" value="Unassembled WGS sequence"/>
</dbReference>
<evidence type="ECO:0000256" key="10">
    <source>
        <dbReference type="SAM" id="MobiDB-lite"/>
    </source>
</evidence>
<dbReference type="Pfam" id="PF00329">
    <property type="entry name" value="Complex1_30kDa"/>
    <property type="match status" value="1"/>
</dbReference>
<dbReference type="HAMAP" id="MF_01357">
    <property type="entry name" value="NDH1_NuoC"/>
    <property type="match status" value="1"/>
</dbReference>
<dbReference type="GO" id="GO:0008137">
    <property type="term" value="F:NADH dehydrogenase (ubiquinone) activity"/>
    <property type="evidence" value="ECO:0007669"/>
    <property type="project" value="UniProtKB-EC"/>
</dbReference>
<gene>
    <name evidence="13" type="ORF">Clacol_003819</name>
</gene>
<evidence type="ECO:0008006" key="15">
    <source>
        <dbReference type="Google" id="ProtNLM"/>
    </source>
</evidence>
<evidence type="ECO:0000256" key="8">
    <source>
        <dbReference type="ARBA" id="ARBA00049551"/>
    </source>
</evidence>
<reference evidence="13" key="1">
    <citation type="submission" date="2021-10" db="EMBL/GenBank/DDBJ databases">
        <title>De novo Genome Assembly of Clathrus columnatus (Basidiomycota, Fungi) Using Illumina and Nanopore Sequence Data.</title>
        <authorList>
            <person name="Ogiso-Tanaka E."/>
            <person name="Itagaki H."/>
            <person name="Hosoya T."/>
            <person name="Hosaka K."/>
        </authorList>
    </citation>
    <scope>NUCLEOTIDE SEQUENCE</scope>
    <source>
        <strain evidence="13">MO-923</strain>
    </source>
</reference>
<comment type="similarity">
    <text evidence="2 9">Belongs to the complex I 30 kDa subunit family.</text>
</comment>
<dbReference type="SUPFAM" id="SSF160696">
    <property type="entry name" value="BTG domain-like"/>
    <property type="match status" value="1"/>
</dbReference>
<dbReference type="InterPro" id="IPR020396">
    <property type="entry name" value="NADH_UbQ_OxRdtase_CS"/>
</dbReference>
<comment type="caution">
    <text evidence="13">The sequence shown here is derived from an EMBL/GenBank/DDBJ whole genome shotgun (WGS) entry which is preliminary data.</text>
</comment>
<dbReference type="FunFam" id="3.30.460.80:FF:000002">
    <property type="entry name" value="NADH dehydrogenase iron-sulfur protein 3, mitochondrial"/>
    <property type="match status" value="1"/>
</dbReference>
<dbReference type="NCBIfam" id="NF004733">
    <property type="entry name" value="PRK06074.1-5"/>
    <property type="match status" value="1"/>
</dbReference>
<accession>A0AAV5A9A0</accession>
<sequence>MSASTDLTFALYHAIAYLTRSLIGRYSATTIDLLHFTLERNLTKQYENNWFPNEPHRGSGRRCLTLIPNGVPPRPIHYACKSARISWDEWMICLGNIEMDLFIDPGYVSVRFSGINKSYIVWSACLPTQVSSNQKRTVAQSIIDDDEDDELFSMINDEIRAPTWLTPILNQFPPVPRNNAFSPSQRTEISEPESAISTISTCSLLSVASGHSRSSSRSSDSGLSFSSVESTRTGIISNVSPSMRPRSYPGSRMPLDRSHKVNPALLPAATLVMQAPISIDDDEDDFDDAVSENSRKDVSQVRVVIDATKKEVTPYDGGKTTVLTGGVMLGVKPGVTLTPATPSTPRFPPATSTLQAHGRKGNWKHFSTPLAEARAEQLILAKLSVLGVSFLYGKRPYIEVHEVFQTAPIPTGSPFTEPTSPNPALTKYAETTSKLHTYGSYLLQCLPKFIQQFSVSRDELTLHVLPSSVVPVLTFLRDHTQCQFKACMDISGVDYPTREKRFEVVYHLLSTRFAARLRVKTYAGEVDVIPSVTSVFRSADWYEREVWDLYGVFFEGHPDLRRILTDYGFEGHPLRKDFPLTGYTEVRYDEERKRVVYEPLQLAQAFRNFDAQSPWEMVGEGTDAVRPDELKPLPPPPPPEEPKK</sequence>
<keyword evidence="5 9" id="KW-1278">Translocase</keyword>
<evidence type="ECO:0000256" key="9">
    <source>
        <dbReference type="RuleBase" id="RU003456"/>
    </source>
</evidence>
<evidence type="ECO:0000313" key="14">
    <source>
        <dbReference type="Proteomes" id="UP001050691"/>
    </source>
</evidence>
<dbReference type="GO" id="GO:0005739">
    <property type="term" value="C:mitochondrion"/>
    <property type="evidence" value="ECO:0007669"/>
    <property type="project" value="UniProtKB-SubCell"/>
</dbReference>
<dbReference type="GO" id="GO:0016020">
    <property type="term" value="C:membrane"/>
    <property type="evidence" value="ECO:0007669"/>
    <property type="project" value="UniProtKB-ARBA"/>
</dbReference>
<feature type="region of interest" description="Disordered" evidence="10">
    <location>
        <begin position="617"/>
        <end position="644"/>
    </location>
</feature>
<evidence type="ECO:0000256" key="6">
    <source>
        <dbReference type="ARBA" id="ARBA00023027"/>
    </source>
</evidence>
<dbReference type="InterPro" id="IPR036054">
    <property type="entry name" value="BTG-like_sf"/>
</dbReference>
<dbReference type="SUPFAM" id="SSF143243">
    <property type="entry name" value="Nqo5-like"/>
    <property type="match status" value="1"/>
</dbReference>
<dbReference type="NCBIfam" id="TIGR01961">
    <property type="entry name" value="NuoC_fam"/>
    <property type="match status" value="1"/>
</dbReference>
<feature type="compositionally biased region" description="Polar residues" evidence="10">
    <location>
        <begin position="338"/>
        <end position="355"/>
    </location>
</feature>
<dbReference type="InterPro" id="IPR010218">
    <property type="entry name" value="NADH_DH_suC"/>
</dbReference>
<dbReference type="Gene3D" id="3.30.460.80">
    <property type="entry name" value="NADH:ubiquinone oxidoreductase, 30kDa subunit"/>
    <property type="match status" value="1"/>
</dbReference>
<evidence type="ECO:0000259" key="12">
    <source>
        <dbReference type="Pfam" id="PF07742"/>
    </source>
</evidence>
<feature type="region of interest" description="Disordered" evidence="10">
    <location>
        <begin position="337"/>
        <end position="360"/>
    </location>
</feature>
<comment type="catalytic activity">
    <reaction evidence="8">
        <text>a ubiquinone + NADH + 5 H(+)(in) = a ubiquinol + NAD(+) + 4 H(+)(out)</text>
        <dbReference type="Rhea" id="RHEA:29091"/>
        <dbReference type="Rhea" id="RHEA-COMP:9565"/>
        <dbReference type="Rhea" id="RHEA-COMP:9566"/>
        <dbReference type="ChEBI" id="CHEBI:15378"/>
        <dbReference type="ChEBI" id="CHEBI:16389"/>
        <dbReference type="ChEBI" id="CHEBI:17976"/>
        <dbReference type="ChEBI" id="CHEBI:57540"/>
        <dbReference type="ChEBI" id="CHEBI:57945"/>
        <dbReference type="EC" id="7.1.1.2"/>
    </reaction>
</comment>
<evidence type="ECO:0000256" key="4">
    <source>
        <dbReference type="ARBA" id="ARBA00022448"/>
    </source>
</evidence>
<evidence type="ECO:0000256" key="1">
    <source>
        <dbReference type="ARBA" id="ARBA00004173"/>
    </source>
</evidence>
<dbReference type="EMBL" id="BPWL01000004">
    <property type="protein sequence ID" value="GJJ09596.1"/>
    <property type="molecule type" value="Genomic_DNA"/>
</dbReference>
<keyword evidence="7" id="KW-0830">Ubiquinone</keyword>
<dbReference type="PANTHER" id="PTHR10884:SF14">
    <property type="entry name" value="NADH DEHYDROGENASE [UBIQUINONE] IRON-SULFUR PROTEIN 3, MITOCHONDRIAL"/>
    <property type="match status" value="1"/>
</dbReference>
<dbReference type="PANTHER" id="PTHR10884">
    <property type="entry name" value="NADH DEHYDROGENASE UBIQUINONE IRON-SULFUR PROTEIN 3"/>
    <property type="match status" value="1"/>
</dbReference>